<dbReference type="AlphaFoldDB" id="A0A1Q4P6G2"/>
<dbReference type="InterPro" id="IPR019697">
    <property type="entry name" value="Phage_HP1_Orf28"/>
</dbReference>
<dbReference type="RefSeq" id="WP_073528767.1">
    <property type="nucleotide sequence ID" value="NZ_CP061075.1"/>
</dbReference>
<protein>
    <recommendedName>
        <fullName evidence="3">DUF2590 family protein</fullName>
    </recommendedName>
</protein>
<sequence length="115" mass="12742">MSEPLYIDLLIENGDFSLNTGREPVLCDNRVSIGQDCVHAILESGLVTQLVAERSPTLRADVIMQMVLLLEDDTRIIPGTVVISEETLKRLWVTAETYDFGKVEASVNYDNETAG</sequence>
<dbReference type="Proteomes" id="UP000185770">
    <property type="component" value="Unassembled WGS sequence"/>
</dbReference>
<gene>
    <name evidence="1" type="ORF">BHU62_01240</name>
</gene>
<evidence type="ECO:0008006" key="3">
    <source>
        <dbReference type="Google" id="ProtNLM"/>
    </source>
</evidence>
<organism evidence="1 2">
    <name type="scientific">Serratia marcescens</name>
    <dbReference type="NCBI Taxonomy" id="615"/>
    <lineage>
        <taxon>Bacteria</taxon>
        <taxon>Pseudomonadati</taxon>
        <taxon>Pseudomonadota</taxon>
        <taxon>Gammaproteobacteria</taxon>
        <taxon>Enterobacterales</taxon>
        <taxon>Yersiniaceae</taxon>
        <taxon>Serratia</taxon>
    </lineage>
</organism>
<reference evidence="1 2" key="1">
    <citation type="submission" date="2016-09" db="EMBL/GenBank/DDBJ databases">
        <title>Serratia marcescens MSU-97 and epiphytic antimycotic-producing bacteria.</title>
        <authorList>
            <person name="Matilla M.A."/>
        </authorList>
    </citation>
    <scope>NUCLEOTIDE SEQUENCE [LARGE SCALE GENOMIC DNA]</scope>
    <source>
        <strain evidence="1 2">MSU-97</strain>
    </source>
</reference>
<evidence type="ECO:0000313" key="1">
    <source>
        <dbReference type="EMBL" id="OKB68698.1"/>
    </source>
</evidence>
<evidence type="ECO:0000313" key="2">
    <source>
        <dbReference type="Proteomes" id="UP000185770"/>
    </source>
</evidence>
<accession>A0A1Q4P6G2</accession>
<dbReference type="EMBL" id="MJAO01000001">
    <property type="protein sequence ID" value="OKB68698.1"/>
    <property type="molecule type" value="Genomic_DNA"/>
</dbReference>
<name>A0A1Q4P6G2_SERMA</name>
<dbReference type="Pfam" id="PF10761">
    <property type="entry name" value="DUF2590"/>
    <property type="match status" value="1"/>
</dbReference>
<comment type="caution">
    <text evidence="1">The sequence shown here is derived from an EMBL/GenBank/DDBJ whole genome shotgun (WGS) entry which is preliminary data.</text>
</comment>
<proteinExistence type="predicted"/>
<dbReference type="OrthoDB" id="6893744at2"/>